<reference evidence="1 2" key="1">
    <citation type="submission" date="2023-07" db="EMBL/GenBank/DDBJ databases">
        <title>Sequencing the genomes of 1000 actinobacteria strains.</title>
        <authorList>
            <person name="Klenk H.-P."/>
        </authorList>
    </citation>
    <scope>NUCLEOTIDE SEQUENCE [LARGE SCALE GENOMIC DNA]</scope>
    <source>
        <strain evidence="1 2">DSM 19426</strain>
    </source>
</reference>
<sequence length="132" mass="14446">MWRSGATRRRQQVAVSQMIDAAQRSGHYAAPWRSTPAVWEFFSDEADILRHLQQTWRNALAGAVYVAIEAGDGDLQADVTHAFTTVCQRHGGLRKVLEAHADHPAIASAMRKEQALLTSLAVAADADLRLAA</sequence>
<gene>
    <name evidence="1" type="ORF">J2S63_002157</name>
</gene>
<name>A0ABU2BVD7_9ACTN</name>
<protein>
    <recommendedName>
        <fullName evidence="3">FCD domain-containing protein</fullName>
    </recommendedName>
</protein>
<evidence type="ECO:0008006" key="3">
    <source>
        <dbReference type="Google" id="ProtNLM"/>
    </source>
</evidence>
<organism evidence="1 2">
    <name type="scientific">Nocardioides marmoribigeumensis</name>
    <dbReference type="NCBI Taxonomy" id="433649"/>
    <lineage>
        <taxon>Bacteria</taxon>
        <taxon>Bacillati</taxon>
        <taxon>Actinomycetota</taxon>
        <taxon>Actinomycetes</taxon>
        <taxon>Propionibacteriales</taxon>
        <taxon>Nocardioidaceae</taxon>
        <taxon>Nocardioides</taxon>
    </lineage>
</organism>
<keyword evidence="2" id="KW-1185">Reference proteome</keyword>
<proteinExistence type="predicted"/>
<dbReference type="EMBL" id="JAVDYG010000001">
    <property type="protein sequence ID" value="MDR7362604.1"/>
    <property type="molecule type" value="Genomic_DNA"/>
</dbReference>
<accession>A0ABU2BVD7</accession>
<comment type="caution">
    <text evidence="1">The sequence shown here is derived from an EMBL/GenBank/DDBJ whole genome shotgun (WGS) entry which is preliminary data.</text>
</comment>
<evidence type="ECO:0000313" key="1">
    <source>
        <dbReference type="EMBL" id="MDR7362604.1"/>
    </source>
</evidence>
<dbReference type="Proteomes" id="UP001183648">
    <property type="component" value="Unassembled WGS sequence"/>
</dbReference>
<evidence type="ECO:0000313" key="2">
    <source>
        <dbReference type="Proteomes" id="UP001183648"/>
    </source>
</evidence>
<dbReference type="RefSeq" id="WP_310301909.1">
    <property type="nucleotide sequence ID" value="NZ_BAAAPS010000008.1"/>
</dbReference>